<dbReference type="GO" id="GO:0000723">
    <property type="term" value="P:telomere maintenance"/>
    <property type="evidence" value="ECO:0007669"/>
    <property type="project" value="InterPro"/>
</dbReference>
<evidence type="ECO:0000259" key="3">
    <source>
        <dbReference type="Pfam" id="PF14214"/>
    </source>
</evidence>
<keyword evidence="6" id="KW-1185">Reference proteome</keyword>
<evidence type="ECO:0000313" key="6">
    <source>
        <dbReference type="Proteomes" id="UP000032141"/>
    </source>
</evidence>
<proteinExistence type="inferred from homology"/>
<feature type="domain" description="DNA helicase Pif1-like 2B" evidence="4">
    <location>
        <begin position="330"/>
        <end position="376"/>
    </location>
</feature>
<dbReference type="GO" id="GO:0043139">
    <property type="term" value="F:5'-3' DNA helicase activity"/>
    <property type="evidence" value="ECO:0007669"/>
    <property type="project" value="UniProtKB-EC"/>
</dbReference>
<dbReference type="SUPFAM" id="SSF52540">
    <property type="entry name" value="P-loop containing nucleoside triphosphate hydrolases"/>
    <property type="match status" value="1"/>
</dbReference>
<evidence type="ECO:0000259" key="2">
    <source>
        <dbReference type="Pfam" id="PF05970"/>
    </source>
</evidence>
<keyword evidence="1" id="KW-0378">Hydrolase</keyword>
<dbReference type="InterPro" id="IPR025476">
    <property type="entry name" value="Helitron_helicase-like"/>
</dbReference>
<dbReference type="CDD" id="cd18809">
    <property type="entry name" value="SF1_C_RecD"/>
    <property type="match status" value="1"/>
</dbReference>
<dbReference type="GO" id="GO:0006310">
    <property type="term" value="P:DNA recombination"/>
    <property type="evidence" value="ECO:0007669"/>
    <property type="project" value="UniProtKB-KW"/>
</dbReference>
<keyword evidence="1" id="KW-0234">DNA repair</keyword>
<reference evidence="5" key="2">
    <citation type="submission" date="2015-03" db="UniProtKB">
        <authorList>
            <consortium name="EnsemblPlants"/>
        </authorList>
    </citation>
    <scope>IDENTIFICATION</scope>
</reference>
<keyword evidence="1" id="KW-0347">Helicase</keyword>
<dbReference type="OMA" id="TWDEAPI"/>
<dbReference type="PANTHER" id="PTHR10492:SF101">
    <property type="entry name" value="ATP-DEPENDENT DNA HELICASE"/>
    <property type="match status" value="1"/>
</dbReference>
<evidence type="ECO:0000256" key="1">
    <source>
        <dbReference type="RuleBase" id="RU363044"/>
    </source>
</evidence>
<comment type="catalytic activity">
    <reaction evidence="1">
        <text>ATP + H2O = ADP + phosphate + H(+)</text>
        <dbReference type="Rhea" id="RHEA:13065"/>
        <dbReference type="ChEBI" id="CHEBI:15377"/>
        <dbReference type="ChEBI" id="CHEBI:15378"/>
        <dbReference type="ChEBI" id="CHEBI:30616"/>
        <dbReference type="ChEBI" id="CHEBI:43474"/>
        <dbReference type="ChEBI" id="CHEBI:456216"/>
        <dbReference type="EC" id="5.6.2.3"/>
    </reaction>
</comment>
<dbReference type="Proteomes" id="UP000032141">
    <property type="component" value="Chromosome C6"/>
</dbReference>
<dbReference type="Gramene" id="Bo6g033360.1">
    <property type="protein sequence ID" value="Bo6g033360.1"/>
    <property type="gene ID" value="Bo6g033360"/>
</dbReference>
<dbReference type="GO" id="GO:0006281">
    <property type="term" value="P:DNA repair"/>
    <property type="evidence" value="ECO:0007669"/>
    <property type="project" value="UniProtKB-KW"/>
</dbReference>
<dbReference type="EC" id="5.6.2.3" evidence="1"/>
<accession>A0A0D3CQY9</accession>
<dbReference type="GO" id="GO:0005524">
    <property type="term" value="F:ATP binding"/>
    <property type="evidence" value="ECO:0007669"/>
    <property type="project" value="UniProtKB-KW"/>
</dbReference>
<sequence>MQFSLATDVFSCSAHTILNSGRLFRQFVVDAYTTIESNRLRYLRTHQTTLRYDSYDSIKQSENAGRIDMAEQGSSFLLPATFTGGPRYMKNLYLDATTIYMFLRLKDHGEFLSSLFIIGLLSSDHEKKKFALLEIEKILKRCGTSLAKYPSMPQVAKTHSKDSNVLILDERSYDREALLETLDRDIPNMTPEQRKIYDEILDAVNKERAIRSRGDITLNVASSGIASLLLQGGKTAHSRFGVPLNPDEFSSCTMAHGSDQANLVKEASLITWDEAPIMSRYCFEALDRSLTDIIRKQSDKPFGEEMIYLSADSIDPTDTKAVNDEALDSDFLNNIKVSGLPSHRLRLKVGCPVMVLRNVDPPEGLMNGTRLQITQLMEFMVAAKIITGSNVGKTVYIPRLLITPSDTRLPFKMRRRQLPLAVAFAITINKSQGQSLSEVGLFLPRPVFSHGQLYVAISRFTSKKGLEILIVDKDGKPQHKTVNVVFKEVFNNL</sequence>
<protein>
    <recommendedName>
        <fullName evidence="1">ATP-dependent DNA helicase</fullName>
        <ecNumber evidence="1">5.6.2.3</ecNumber>
    </recommendedName>
</protein>
<feature type="domain" description="DNA helicase Pif1-like DEAD-box helicase" evidence="2">
    <location>
        <begin position="209"/>
        <end position="312"/>
    </location>
</feature>
<dbReference type="InterPro" id="IPR027417">
    <property type="entry name" value="P-loop_NTPase"/>
</dbReference>
<evidence type="ECO:0000259" key="4">
    <source>
        <dbReference type="Pfam" id="PF21530"/>
    </source>
</evidence>
<dbReference type="PANTHER" id="PTHR10492">
    <property type="match status" value="1"/>
</dbReference>
<dbReference type="InterPro" id="IPR049163">
    <property type="entry name" value="Pif1-like_2B_dom"/>
</dbReference>
<organism evidence="5 6">
    <name type="scientific">Brassica oleracea var. oleracea</name>
    <dbReference type="NCBI Taxonomy" id="109376"/>
    <lineage>
        <taxon>Eukaryota</taxon>
        <taxon>Viridiplantae</taxon>
        <taxon>Streptophyta</taxon>
        <taxon>Embryophyta</taxon>
        <taxon>Tracheophyta</taxon>
        <taxon>Spermatophyta</taxon>
        <taxon>Magnoliopsida</taxon>
        <taxon>eudicotyledons</taxon>
        <taxon>Gunneridae</taxon>
        <taxon>Pentapetalae</taxon>
        <taxon>rosids</taxon>
        <taxon>malvids</taxon>
        <taxon>Brassicales</taxon>
        <taxon>Brassicaceae</taxon>
        <taxon>Brassiceae</taxon>
        <taxon>Brassica</taxon>
    </lineage>
</organism>
<dbReference type="EnsemblPlants" id="Bo6g033360.1">
    <property type="protein sequence ID" value="Bo6g033360.1"/>
    <property type="gene ID" value="Bo6g033360"/>
</dbReference>
<keyword evidence="1" id="KW-0227">DNA damage</keyword>
<keyword evidence="1" id="KW-0547">Nucleotide-binding</keyword>
<dbReference type="InterPro" id="IPR010285">
    <property type="entry name" value="DNA_helicase_pif1-like_DEAD"/>
</dbReference>
<feature type="domain" description="Helitron helicase-like" evidence="3">
    <location>
        <begin position="16"/>
        <end position="101"/>
    </location>
</feature>
<dbReference type="GO" id="GO:0016887">
    <property type="term" value="F:ATP hydrolysis activity"/>
    <property type="evidence" value="ECO:0007669"/>
    <property type="project" value="RHEA"/>
</dbReference>
<comment type="cofactor">
    <cofactor evidence="1">
        <name>Mg(2+)</name>
        <dbReference type="ChEBI" id="CHEBI:18420"/>
    </cofactor>
</comment>
<dbReference type="HOGENOM" id="CLU_001324_12_3_1"/>
<dbReference type="Pfam" id="PF05970">
    <property type="entry name" value="PIF1"/>
    <property type="match status" value="1"/>
</dbReference>
<evidence type="ECO:0000313" key="5">
    <source>
        <dbReference type="EnsemblPlants" id="Bo6g033360.1"/>
    </source>
</evidence>
<dbReference type="Pfam" id="PF14214">
    <property type="entry name" value="Helitron_like_N"/>
    <property type="match status" value="1"/>
</dbReference>
<keyword evidence="1" id="KW-0067">ATP-binding</keyword>
<dbReference type="Gene3D" id="3.40.50.300">
    <property type="entry name" value="P-loop containing nucleotide triphosphate hydrolases"/>
    <property type="match status" value="1"/>
</dbReference>
<dbReference type="AlphaFoldDB" id="A0A0D3CQY9"/>
<comment type="similarity">
    <text evidence="1">Belongs to the helicase family.</text>
</comment>
<name>A0A0D3CQY9_BRAOL</name>
<dbReference type="Pfam" id="PF21530">
    <property type="entry name" value="Pif1_2B_dom"/>
    <property type="match status" value="1"/>
</dbReference>
<reference evidence="5 6" key="1">
    <citation type="journal article" date="2014" name="Genome Biol.">
        <title>Transcriptome and methylome profiling reveals relics of genome dominance in the mesopolyploid Brassica oleracea.</title>
        <authorList>
            <person name="Parkin I.A."/>
            <person name="Koh C."/>
            <person name="Tang H."/>
            <person name="Robinson S.J."/>
            <person name="Kagale S."/>
            <person name="Clarke W.E."/>
            <person name="Town C.D."/>
            <person name="Nixon J."/>
            <person name="Krishnakumar V."/>
            <person name="Bidwell S.L."/>
            <person name="Denoeud F."/>
            <person name="Belcram H."/>
            <person name="Links M.G."/>
            <person name="Just J."/>
            <person name="Clarke C."/>
            <person name="Bender T."/>
            <person name="Huebert T."/>
            <person name="Mason A.S."/>
            <person name="Pires J.C."/>
            <person name="Barker G."/>
            <person name="Moore J."/>
            <person name="Walley P.G."/>
            <person name="Manoli S."/>
            <person name="Batley J."/>
            <person name="Edwards D."/>
            <person name="Nelson M.N."/>
            <person name="Wang X."/>
            <person name="Paterson A.H."/>
            <person name="King G."/>
            <person name="Bancroft I."/>
            <person name="Chalhoub B."/>
            <person name="Sharpe A.G."/>
        </authorList>
    </citation>
    <scope>NUCLEOTIDE SEQUENCE</scope>
    <source>
        <strain evidence="5 6">cv. TO1000</strain>
    </source>
</reference>
<dbReference type="eggNOG" id="KOG0987">
    <property type="taxonomic scope" value="Eukaryota"/>
</dbReference>
<keyword evidence="1" id="KW-0233">DNA recombination</keyword>